<feature type="active site" description="Charge relay system" evidence="7 8">
    <location>
        <position position="220"/>
    </location>
</feature>
<evidence type="ECO:0000256" key="6">
    <source>
        <dbReference type="ARBA" id="ARBA00022825"/>
    </source>
</evidence>
<dbReference type="PROSITE" id="PS51892">
    <property type="entry name" value="SUBTILASE"/>
    <property type="match status" value="1"/>
</dbReference>
<evidence type="ECO:0000256" key="5">
    <source>
        <dbReference type="ARBA" id="ARBA00022801"/>
    </source>
</evidence>
<evidence type="ECO:0000256" key="2">
    <source>
        <dbReference type="ARBA" id="ARBA00022512"/>
    </source>
</evidence>
<dbReference type="CDD" id="cd02124">
    <property type="entry name" value="PA_PoS1_like"/>
    <property type="match status" value="1"/>
</dbReference>
<evidence type="ECO:0000256" key="7">
    <source>
        <dbReference type="PIRSR" id="PIRSR615500-1"/>
    </source>
</evidence>
<dbReference type="InterPro" id="IPR003137">
    <property type="entry name" value="PA_domain"/>
</dbReference>
<keyword evidence="4 10" id="KW-0732">Signal</keyword>
<organism evidence="14 15">
    <name type="scientific">Pholiota conissans</name>
    <dbReference type="NCBI Taxonomy" id="109636"/>
    <lineage>
        <taxon>Eukaryota</taxon>
        <taxon>Fungi</taxon>
        <taxon>Dikarya</taxon>
        <taxon>Basidiomycota</taxon>
        <taxon>Agaricomycotina</taxon>
        <taxon>Agaricomycetes</taxon>
        <taxon>Agaricomycetidae</taxon>
        <taxon>Agaricales</taxon>
        <taxon>Agaricineae</taxon>
        <taxon>Strophariaceae</taxon>
        <taxon>Pholiota</taxon>
    </lineage>
</organism>
<dbReference type="GO" id="GO:0016020">
    <property type="term" value="C:membrane"/>
    <property type="evidence" value="ECO:0007669"/>
    <property type="project" value="InterPro"/>
</dbReference>
<comment type="similarity">
    <text evidence="1 8 9">Belongs to the peptidase S8 family.</text>
</comment>
<dbReference type="Pfam" id="PF06280">
    <property type="entry name" value="fn3_5"/>
    <property type="match status" value="1"/>
</dbReference>
<gene>
    <name evidence="14" type="ORF">BDN70DRAFT_937465</name>
</gene>
<dbReference type="PRINTS" id="PR00723">
    <property type="entry name" value="SUBTILISIN"/>
</dbReference>
<dbReference type="InterPro" id="IPR022398">
    <property type="entry name" value="Peptidase_S8_His-AS"/>
</dbReference>
<evidence type="ECO:0000313" key="15">
    <source>
        <dbReference type="Proteomes" id="UP000807469"/>
    </source>
</evidence>
<dbReference type="EMBL" id="MU155446">
    <property type="protein sequence ID" value="KAF9473393.1"/>
    <property type="molecule type" value="Genomic_DNA"/>
</dbReference>
<evidence type="ECO:0000259" key="13">
    <source>
        <dbReference type="Pfam" id="PF06280"/>
    </source>
</evidence>
<dbReference type="Pfam" id="PF02225">
    <property type="entry name" value="PA"/>
    <property type="match status" value="1"/>
</dbReference>
<dbReference type="InterPro" id="IPR050131">
    <property type="entry name" value="Peptidase_S8_subtilisin-like"/>
</dbReference>
<evidence type="ECO:0000256" key="4">
    <source>
        <dbReference type="ARBA" id="ARBA00022729"/>
    </source>
</evidence>
<feature type="active site" description="Charge relay system" evidence="7 8">
    <location>
        <position position="170"/>
    </location>
</feature>
<keyword evidence="2" id="KW-0134">Cell wall</keyword>
<dbReference type="InterPro" id="IPR023827">
    <property type="entry name" value="Peptidase_S8_Asp-AS"/>
</dbReference>
<dbReference type="Pfam" id="PF00082">
    <property type="entry name" value="Peptidase_S8"/>
    <property type="match status" value="1"/>
</dbReference>
<feature type="chain" id="PRO_5040176268" evidence="10">
    <location>
        <begin position="22"/>
        <end position="902"/>
    </location>
</feature>
<dbReference type="PROSITE" id="PS00138">
    <property type="entry name" value="SUBTILASE_SER"/>
    <property type="match status" value="1"/>
</dbReference>
<dbReference type="GO" id="GO:0005615">
    <property type="term" value="C:extracellular space"/>
    <property type="evidence" value="ECO:0007669"/>
    <property type="project" value="TreeGrafter"/>
</dbReference>
<evidence type="ECO:0000256" key="9">
    <source>
        <dbReference type="RuleBase" id="RU003355"/>
    </source>
</evidence>
<dbReference type="SUPFAM" id="SSF52743">
    <property type="entry name" value="Subtilisin-like"/>
    <property type="match status" value="1"/>
</dbReference>
<keyword evidence="6 8" id="KW-0720">Serine protease</keyword>
<feature type="signal peptide" evidence="10">
    <location>
        <begin position="1"/>
        <end position="21"/>
    </location>
</feature>
<protein>
    <submittedName>
        <fullName evidence="14">Pyrolysin</fullName>
    </submittedName>
</protein>
<sequence length="902" mass="93843">MKSATFLVLLPTFLSASLVFGAKFPLSDVKRVTNLPIVQNQFIIEVDDLSNIPTKRSFVRSLDAVYASLQERAVRFDVNKEFDASGLFVGASLTINNSQDVAAIASTPGVKAIRPVVRIAGPKPVFSHVVTGLTDPLVPPDSESTHILTGVDKLHAQGITGTGIKIGIIDTGIDYTHPFLGGGIGPGHKVIGGFDFVGDAYDGTNTPMPDNDPLDQCNGHGTHVGGIIGANPGNPFNISGVAFGASITSYRVFGCAGSVTDDILVEALLRGVSEGQDILTMSLGGADGWTESTSSVVSSRISANGKIVTIAAGNDGSSGSWYTSSPGNAINAISVASLDNTVIPLQNATVGGVQHDPITYFATFPLAIDGALPIFATSTDTTIVDDACNPLPDTTPDLSKFLVVVRRGTCTFVQKLTNIAAKGGVNTFIYDNGNGFAGISVGNFTAVLIQAADGEFLVQQFAAKAPVTISFPQVGGSFNFPDPNGGLISSFTSYGPSNDFFFKPAVAAPGGNILSTFPVPLGSFAVLSGTSMATPFVAASSALLLSVKGKSQAVTSSARTLFETTAKAVASSKTDGDPLQTLTQQGAGLINVFDAIHAETIVSPGELILNDTAHFKPVQTFTVKNVGKTPQTFKLQHVPAGTALTVQAGTIFPADGPVPLSSTAASVTLVPSSFTVRPGQTQTVVAVFKAPTSLDPTTFPVFSGFIQLVGPTVSQSFHVSYLGLAGNLKDKQVIDDTDEFFGVPLPTALDSTGNVQDGPTNYTFVNGDGPTLLFRLTFGTPALRIDLVNSDINFKPTIQSRALGGLPFFSFPHPHSGGTFAQVKIVGSLAELDFITRNNDDPTDNGSNSLFLDTPTFANGTVIPNGQYRGLVRALKVTGNPAVEADYESWLSPIIGIQAPPS</sequence>
<evidence type="ECO:0000313" key="14">
    <source>
        <dbReference type="EMBL" id="KAF9473393.1"/>
    </source>
</evidence>
<dbReference type="GO" id="GO:0006508">
    <property type="term" value="P:proteolysis"/>
    <property type="evidence" value="ECO:0007669"/>
    <property type="project" value="UniProtKB-KW"/>
</dbReference>
<evidence type="ECO:0000256" key="3">
    <source>
        <dbReference type="ARBA" id="ARBA00022670"/>
    </source>
</evidence>
<evidence type="ECO:0000259" key="11">
    <source>
        <dbReference type="Pfam" id="PF00082"/>
    </source>
</evidence>
<comment type="caution">
    <text evidence="14">The sequence shown here is derived from an EMBL/GenBank/DDBJ whole genome shotgun (WGS) entry which is preliminary data.</text>
</comment>
<feature type="domain" description="C5a peptidase/Subtilisin-like protease SBT2-like Fn3-like" evidence="13">
    <location>
        <begin position="609"/>
        <end position="721"/>
    </location>
</feature>
<feature type="active site" description="Charge relay system" evidence="7 8">
    <location>
        <position position="531"/>
    </location>
</feature>
<evidence type="ECO:0000256" key="8">
    <source>
        <dbReference type="PROSITE-ProRule" id="PRU01240"/>
    </source>
</evidence>
<keyword evidence="2" id="KW-0964">Secreted</keyword>
<name>A0A9P6CVA5_9AGAR</name>
<dbReference type="PROSITE" id="PS00137">
    <property type="entry name" value="SUBTILASE_HIS"/>
    <property type="match status" value="1"/>
</dbReference>
<keyword evidence="15" id="KW-1185">Reference proteome</keyword>
<dbReference type="InterPro" id="IPR015500">
    <property type="entry name" value="Peptidase_S8_subtilisin-rel"/>
</dbReference>
<evidence type="ECO:0000259" key="12">
    <source>
        <dbReference type="Pfam" id="PF02225"/>
    </source>
</evidence>
<dbReference type="Gene3D" id="3.40.50.200">
    <property type="entry name" value="Peptidase S8/S53 domain"/>
    <property type="match status" value="1"/>
</dbReference>
<reference evidence="14" key="1">
    <citation type="submission" date="2020-11" db="EMBL/GenBank/DDBJ databases">
        <authorList>
            <consortium name="DOE Joint Genome Institute"/>
            <person name="Ahrendt S."/>
            <person name="Riley R."/>
            <person name="Andreopoulos W."/>
            <person name="Labutti K."/>
            <person name="Pangilinan J."/>
            <person name="Ruiz-Duenas F.J."/>
            <person name="Barrasa J.M."/>
            <person name="Sanchez-Garcia M."/>
            <person name="Camarero S."/>
            <person name="Miyauchi S."/>
            <person name="Serrano A."/>
            <person name="Linde D."/>
            <person name="Babiker R."/>
            <person name="Drula E."/>
            <person name="Ayuso-Fernandez I."/>
            <person name="Pacheco R."/>
            <person name="Padilla G."/>
            <person name="Ferreira P."/>
            <person name="Barriuso J."/>
            <person name="Kellner H."/>
            <person name="Castanera R."/>
            <person name="Alfaro M."/>
            <person name="Ramirez L."/>
            <person name="Pisabarro A.G."/>
            <person name="Kuo A."/>
            <person name="Tritt A."/>
            <person name="Lipzen A."/>
            <person name="He G."/>
            <person name="Yan M."/>
            <person name="Ng V."/>
            <person name="Cullen D."/>
            <person name="Martin F."/>
            <person name="Rosso M.-N."/>
            <person name="Henrissat B."/>
            <person name="Hibbett D."/>
            <person name="Martinez A.T."/>
            <person name="Grigoriev I.V."/>
        </authorList>
    </citation>
    <scope>NUCLEOTIDE SEQUENCE</scope>
    <source>
        <strain evidence="14">CIRM-BRFM 674</strain>
    </source>
</reference>
<dbReference type="CDD" id="cd07489">
    <property type="entry name" value="Peptidases_S8_5"/>
    <property type="match status" value="1"/>
</dbReference>
<feature type="domain" description="PA" evidence="12">
    <location>
        <begin position="385"/>
        <end position="455"/>
    </location>
</feature>
<proteinExistence type="inferred from homology"/>
<dbReference type="InterPro" id="IPR000209">
    <property type="entry name" value="Peptidase_S8/S53_dom"/>
</dbReference>
<dbReference type="InterPro" id="IPR036852">
    <property type="entry name" value="Peptidase_S8/S53_dom_sf"/>
</dbReference>
<evidence type="ECO:0000256" key="10">
    <source>
        <dbReference type="SAM" id="SignalP"/>
    </source>
</evidence>
<dbReference type="PANTHER" id="PTHR43806:SF66">
    <property type="entry name" value="SERIN ENDOPEPTIDASE"/>
    <property type="match status" value="1"/>
</dbReference>
<accession>A0A9P6CVA5</accession>
<dbReference type="PROSITE" id="PS00136">
    <property type="entry name" value="SUBTILASE_ASP"/>
    <property type="match status" value="1"/>
</dbReference>
<evidence type="ECO:0000256" key="1">
    <source>
        <dbReference type="ARBA" id="ARBA00011073"/>
    </source>
</evidence>
<dbReference type="OrthoDB" id="206201at2759"/>
<dbReference type="Proteomes" id="UP000807469">
    <property type="component" value="Unassembled WGS sequence"/>
</dbReference>
<feature type="domain" description="Peptidase S8/S53" evidence="11">
    <location>
        <begin position="161"/>
        <end position="588"/>
    </location>
</feature>
<dbReference type="Gene3D" id="3.50.30.30">
    <property type="match status" value="1"/>
</dbReference>
<dbReference type="GO" id="GO:0004252">
    <property type="term" value="F:serine-type endopeptidase activity"/>
    <property type="evidence" value="ECO:0007669"/>
    <property type="project" value="UniProtKB-UniRule"/>
</dbReference>
<dbReference type="AlphaFoldDB" id="A0A9P6CVA5"/>
<keyword evidence="5 8" id="KW-0378">Hydrolase</keyword>
<dbReference type="InterPro" id="IPR010435">
    <property type="entry name" value="C5a/SBT2-like_Fn3"/>
</dbReference>
<dbReference type="InterPro" id="IPR023828">
    <property type="entry name" value="Peptidase_S8_Ser-AS"/>
</dbReference>
<keyword evidence="3 8" id="KW-0645">Protease</keyword>
<dbReference type="InterPro" id="IPR034187">
    <property type="entry name" value="Peptidases_S8_5"/>
</dbReference>
<dbReference type="PANTHER" id="PTHR43806">
    <property type="entry name" value="PEPTIDASE S8"/>
    <property type="match status" value="1"/>
</dbReference>